<evidence type="ECO:0000313" key="4">
    <source>
        <dbReference type="EnsemblMetazoa" id="XP_003391604.1"/>
    </source>
</evidence>
<dbReference type="GO" id="GO:0003735">
    <property type="term" value="F:structural constituent of ribosome"/>
    <property type="evidence" value="ECO:0007669"/>
    <property type="project" value="InterPro"/>
</dbReference>
<evidence type="ECO:0000313" key="5">
    <source>
        <dbReference type="Proteomes" id="UP000007879"/>
    </source>
</evidence>
<keyword evidence="3" id="KW-0687">Ribonucleoprotein</keyword>
<keyword evidence="5" id="KW-1185">Reference proteome</keyword>
<dbReference type="SUPFAM" id="SSF53137">
    <property type="entry name" value="Translational machinery components"/>
    <property type="match status" value="1"/>
</dbReference>
<sequence length="167" mass="19192">MGFFKVIKDKSYFKRYQVKYRRRREGKTDYYARKRLIIQDKNKYNAPKYRLVVRLTNTDIICQIVNAKIDGDVTLAAAYAHELPRYGIKVGLKNYSAAYCTGLLLARRVLTKLNLADKYEGNDDINGEDYNVMSMGESPRPLRCYLDIGLVRTTTGQRVFAALKGAT</sequence>
<dbReference type="RefSeq" id="XP_003391604.1">
    <property type="nucleotide sequence ID" value="XM_003391556.2"/>
</dbReference>
<accession>A0AAN0IJP1</accession>
<proteinExistence type="inferred from homology"/>
<evidence type="ECO:0000256" key="3">
    <source>
        <dbReference type="ARBA" id="ARBA00023274"/>
    </source>
</evidence>
<dbReference type="PANTHER" id="PTHR23410:SF12">
    <property type="entry name" value="LARGE RIBOSOMAL SUBUNIT PROTEIN UL18"/>
    <property type="match status" value="1"/>
</dbReference>
<dbReference type="GO" id="GO:0022625">
    <property type="term" value="C:cytosolic large ribosomal subunit"/>
    <property type="evidence" value="ECO:0007669"/>
    <property type="project" value="TreeGrafter"/>
</dbReference>
<dbReference type="AlphaFoldDB" id="A0AAN0IJP1"/>
<dbReference type="Gene3D" id="3.30.420.100">
    <property type="match status" value="1"/>
</dbReference>
<dbReference type="Proteomes" id="UP000007879">
    <property type="component" value="Unassembled WGS sequence"/>
</dbReference>
<comment type="similarity">
    <text evidence="1">Belongs to the universal ribosomal protein uL18 family.</text>
</comment>
<dbReference type="GO" id="GO:0006412">
    <property type="term" value="P:translation"/>
    <property type="evidence" value="ECO:0007669"/>
    <property type="project" value="InterPro"/>
</dbReference>
<dbReference type="EnsemblMetazoa" id="XM_003391556.2">
    <property type="protein sequence ID" value="XP_003391604.1"/>
    <property type="gene ID" value="LOC100633490"/>
</dbReference>
<dbReference type="PRINTS" id="PR00058">
    <property type="entry name" value="RIBOSOMALL5"/>
</dbReference>
<dbReference type="InterPro" id="IPR057268">
    <property type="entry name" value="Ribosomal_L18"/>
</dbReference>
<dbReference type="CDD" id="cd00432">
    <property type="entry name" value="Ribosomal_L18_L5e"/>
    <property type="match status" value="1"/>
</dbReference>
<evidence type="ECO:0000256" key="2">
    <source>
        <dbReference type="ARBA" id="ARBA00022980"/>
    </source>
</evidence>
<dbReference type="KEGG" id="aqu:100633490"/>
<reference evidence="4" key="2">
    <citation type="submission" date="2024-06" db="UniProtKB">
        <authorList>
            <consortium name="EnsemblMetazoa"/>
        </authorList>
    </citation>
    <scope>IDENTIFICATION</scope>
</reference>
<name>A0AAN0IJP1_AMPQE</name>
<dbReference type="GO" id="GO:0008097">
    <property type="term" value="F:5S rRNA binding"/>
    <property type="evidence" value="ECO:0007669"/>
    <property type="project" value="InterPro"/>
</dbReference>
<evidence type="ECO:0000256" key="1">
    <source>
        <dbReference type="ARBA" id="ARBA00007116"/>
    </source>
</evidence>
<evidence type="ECO:0008006" key="6">
    <source>
        <dbReference type="Google" id="ProtNLM"/>
    </source>
</evidence>
<dbReference type="GeneID" id="100633490"/>
<dbReference type="Pfam" id="PF17144">
    <property type="entry name" value="Ribosomal_L5e"/>
    <property type="match status" value="1"/>
</dbReference>
<reference evidence="5" key="1">
    <citation type="journal article" date="2010" name="Nature">
        <title>The Amphimedon queenslandica genome and the evolution of animal complexity.</title>
        <authorList>
            <person name="Srivastava M."/>
            <person name="Simakov O."/>
            <person name="Chapman J."/>
            <person name="Fahey B."/>
            <person name="Gauthier M.E."/>
            <person name="Mitros T."/>
            <person name="Richards G.S."/>
            <person name="Conaco C."/>
            <person name="Dacre M."/>
            <person name="Hellsten U."/>
            <person name="Larroux C."/>
            <person name="Putnam N.H."/>
            <person name="Stanke M."/>
            <person name="Adamska M."/>
            <person name="Darling A."/>
            <person name="Degnan S.M."/>
            <person name="Oakley T.H."/>
            <person name="Plachetzki D.C."/>
            <person name="Zhai Y."/>
            <person name="Adamski M."/>
            <person name="Calcino A."/>
            <person name="Cummins S.F."/>
            <person name="Goodstein D.M."/>
            <person name="Harris C."/>
            <person name="Jackson D.J."/>
            <person name="Leys S.P."/>
            <person name="Shu S."/>
            <person name="Woodcroft B.J."/>
            <person name="Vervoort M."/>
            <person name="Kosik K.S."/>
            <person name="Manning G."/>
            <person name="Degnan B.M."/>
            <person name="Rokhsar D.S."/>
        </authorList>
    </citation>
    <scope>NUCLEOTIDE SEQUENCE [LARGE SCALE GENOMIC DNA]</scope>
</reference>
<organism evidence="4 5">
    <name type="scientific">Amphimedon queenslandica</name>
    <name type="common">Sponge</name>
    <dbReference type="NCBI Taxonomy" id="400682"/>
    <lineage>
        <taxon>Eukaryota</taxon>
        <taxon>Metazoa</taxon>
        <taxon>Porifera</taxon>
        <taxon>Demospongiae</taxon>
        <taxon>Heteroscleromorpha</taxon>
        <taxon>Haplosclerida</taxon>
        <taxon>Niphatidae</taxon>
        <taxon>Amphimedon</taxon>
    </lineage>
</organism>
<protein>
    <recommendedName>
        <fullName evidence="6">Ribosomal protein L5 eukaryotic C-terminal domain-containing protein</fullName>
    </recommendedName>
</protein>
<keyword evidence="2" id="KW-0689">Ribosomal protein</keyword>
<dbReference type="PANTHER" id="PTHR23410">
    <property type="entry name" value="RIBOSOMAL PROTEIN L5-RELATED"/>
    <property type="match status" value="1"/>
</dbReference>
<dbReference type="InterPro" id="IPR005485">
    <property type="entry name" value="Rbsml_uL18_euk_arch"/>
</dbReference>
<dbReference type="GO" id="GO:0000027">
    <property type="term" value="P:ribosomal large subunit assembly"/>
    <property type="evidence" value="ECO:0007669"/>
    <property type="project" value="TreeGrafter"/>
</dbReference>